<evidence type="ECO:0000313" key="1">
    <source>
        <dbReference type="PIR" id="A22701"/>
    </source>
</evidence>
<sequence>LTTPTYGDLNHLVSATMSGVTTCLRTAVCDIPPR</sequence>
<reference evidence="1" key="1">
    <citation type="journal article" date="1985" name="EMBO J.">
        <title>Structural differences between brain beta 1- and beta 2-tubulins: implications for microtubule assembly and colchicine binding.</title>
        <authorList>
            <person name="Little M."/>
            <person name="Luduena R.F."/>
        </authorList>
    </citation>
    <scope>PROTEIN SEQUENCE</scope>
</reference>
<proteinExistence type="evidence at protein level"/>
<dbReference type="AlphaFoldDB" id="Q7M2W1"/>
<keyword id="KW-0903">Direct protein sequencing</keyword>
<accession>Q7M2W1</accession>
<feature type="non-terminal residue" evidence="1">
    <location>
        <position position="34"/>
    </location>
</feature>
<protein>
    <submittedName>
        <fullName evidence="1">Tubulin beta-1 chain</fullName>
    </submittedName>
</protein>
<organism evidence="1">
    <name type="scientific">Bos taurus</name>
    <name type="common">Bovine</name>
    <dbReference type="NCBI Taxonomy" id="9913"/>
    <lineage>
        <taxon>Eukaryota</taxon>
        <taxon>Metazoa</taxon>
        <taxon>Chordata</taxon>
        <taxon>Craniata</taxon>
        <taxon>Vertebrata</taxon>
        <taxon>Euteleostomi</taxon>
        <taxon>Mammalia</taxon>
        <taxon>Eutheria</taxon>
        <taxon>Laurasiatheria</taxon>
        <taxon>Artiodactyla</taxon>
        <taxon>Ruminantia</taxon>
        <taxon>Pecora</taxon>
        <taxon>Bovidae</taxon>
        <taxon>Bovinae</taxon>
        <taxon>Bos</taxon>
    </lineage>
</organism>
<feature type="non-terminal residue" evidence="1">
    <location>
        <position position="1"/>
    </location>
</feature>
<name>Q7M2W1_BOVIN</name>
<dbReference type="PIR" id="A22701">
    <property type="entry name" value="A22701"/>
</dbReference>